<dbReference type="EMBL" id="BAQD01000015">
    <property type="protein sequence ID" value="GBQ06835.1"/>
    <property type="molecule type" value="Genomic_DNA"/>
</dbReference>
<sequence length="82" mass="8831">MVEMRGLLHEVNGKLYIHVTFYAPLPGMAGKFSCCFSHKMVTIIGKPICEGTQRGIILCFGHSGIIKSALEHAGALEKGAQS</sequence>
<reference evidence="1" key="1">
    <citation type="submission" date="2013-04" db="EMBL/GenBank/DDBJ databases">
        <title>The genome sequencing project of 58 acetic acid bacteria.</title>
        <authorList>
            <person name="Okamoto-Kainuma A."/>
            <person name="Ishikawa M."/>
            <person name="Umino S."/>
            <person name="Koizumi Y."/>
            <person name="Shiwa Y."/>
            <person name="Yoshikawa H."/>
            <person name="Matsutani M."/>
            <person name="Matsushita K."/>
        </authorList>
    </citation>
    <scope>NUCLEOTIDE SEQUENCE</scope>
    <source>
        <strain evidence="1">DSM 15669</strain>
    </source>
</reference>
<gene>
    <name evidence="1" type="ORF">AA15669_1111</name>
</gene>
<evidence type="ECO:0000313" key="2">
    <source>
        <dbReference type="Proteomes" id="UP001062901"/>
    </source>
</evidence>
<accession>A0ABQ0NYZ7</accession>
<dbReference type="Proteomes" id="UP001062901">
    <property type="component" value="Unassembled WGS sequence"/>
</dbReference>
<protein>
    <submittedName>
        <fullName evidence="1">Uncharacterized protein</fullName>
    </submittedName>
</protein>
<proteinExistence type="predicted"/>
<comment type="caution">
    <text evidence="1">The sequence shown here is derived from an EMBL/GenBank/DDBJ whole genome shotgun (WGS) entry which is preliminary data.</text>
</comment>
<evidence type="ECO:0000313" key="1">
    <source>
        <dbReference type="EMBL" id="GBQ06835.1"/>
    </source>
</evidence>
<organism evidence="1 2">
    <name type="scientific">Saccharibacter floricola DSM 15669</name>
    <dbReference type="NCBI Taxonomy" id="1123227"/>
    <lineage>
        <taxon>Bacteria</taxon>
        <taxon>Pseudomonadati</taxon>
        <taxon>Pseudomonadota</taxon>
        <taxon>Alphaproteobacteria</taxon>
        <taxon>Acetobacterales</taxon>
        <taxon>Acetobacteraceae</taxon>
        <taxon>Saccharibacter</taxon>
    </lineage>
</organism>
<name>A0ABQ0NYZ7_9PROT</name>
<keyword evidence="2" id="KW-1185">Reference proteome</keyword>